<reference evidence="2" key="1">
    <citation type="submission" date="2016-10" db="EMBL/GenBank/DDBJ databases">
        <authorList>
            <person name="Varghese N."/>
            <person name="Submissions S."/>
        </authorList>
    </citation>
    <scope>NUCLEOTIDE SEQUENCE [LARGE SCALE GENOMIC DNA]</scope>
    <source>
        <strain evidence="2">DSM 22427</strain>
    </source>
</reference>
<gene>
    <name evidence="1" type="ORF">SAMN04488556_1593</name>
</gene>
<keyword evidence="2" id="KW-1185">Reference proteome</keyword>
<accession>A0A1I6QVG7</accession>
<protein>
    <submittedName>
        <fullName evidence="1">Uncharacterized protein</fullName>
    </submittedName>
</protein>
<name>A0A1I6QVG7_9EURY</name>
<proteinExistence type="predicted"/>
<dbReference type="AlphaFoldDB" id="A0A1I6QVG7"/>
<evidence type="ECO:0000313" key="1">
    <source>
        <dbReference type="EMBL" id="SFS56278.1"/>
    </source>
</evidence>
<sequence>MLDTMHRPTEARSPPAKVASEPMRLNRTFQPDLGLLPVGVVVTQTGSRSNVSFTQKIGLANMSQDMASRQDQIDQLVEFVNKSGKVSVSDIADELDISHSYAYSLAMDAMEEDRIDGDRNTPVIGYVFERNDDDSDLEVLTSRKGLLWAVKKYAPERLSEARSKKTLKSLRRFVRNQIADGTVPVNWAWRLYPA</sequence>
<dbReference type="EMBL" id="FOZS01000001">
    <property type="protein sequence ID" value="SFS56278.1"/>
    <property type="molecule type" value="Genomic_DNA"/>
</dbReference>
<organism evidence="1 2">
    <name type="scientific">Halostagnicola kamekurae</name>
    <dbReference type="NCBI Taxonomy" id="619731"/>
    <lineage>
        <taxon>Archaea</taxon>
        <taxon>Methanobacteriati</taxon>
        <taxon>Methanobacteriota</taxon>
        <taxon>Stenosarchaea group</taxon>
        <taxon>Halobacteria</taxon>
        <taxon>Halobacteriales</taxon>
        <taxon>Natrialbaceae</taxon>
        <taxon>Halostagnicola</taxon>
    </lineage>
</organism>
<evidence type="ECO:0000313" key="2">
    <source>
        <dbReference type="Proteomes" id="UP000199199"/>
    </source>
</evidence>
<dbReference type="Proteomes" id="UP000199199">
    <property type="component" value="Unassembled WGS sequence"/>
</dbReference>